<dbReference type="SUPFAM" id="SSF48008">
    <property type="entry name" value="GntR ligand-binding domain-like"/>
    <property type="match status" value="1"/>
</dbReference>
<dbReference type="Gene3D" id="1.10.10.10">
    <property type="entry name" value="Winged helix-like DNA-binding domain superfamily/Winged helix DNA-binding domain"/>
    <property type="match status" value="1"/>
</dbReference>
<evidence type="ECO:0000256" key="1">
    <source>
        <dbReference type="ARBA" id="ARBA00023015"/>
    </source>
</evidence>
<evidence type="ECO:0000313" key="6">
    <source>
        <dbReference type="EMBL" id="MBB6691538.1"/>
    </source>
</evidence>
<dbReference type="SMART" id="SM00895">
    <property type="entry name" value="FCD"/>
    <property type="match status" value="1"/>
</dbReference>
<sequence length="224" mass="25113">MDLKQAKRTTLTDQIVEQLDGLIQSGAWPVGQRIPPEPELVKQLGVSRNTVREAVKSLIHAGMLEARQGDGTYVSSASGLGGALQRRLGKSGLMETIEVRRALEQEAARLAAERHTEEDADRLRRRLDEFRAATDEEAIIQADLNLHKEIIRVTYNSLYVELYDHLTEALRDSIRIMSAEKEELAKHDRIHGDLIGHILARDADAAAEAVREHIRLSSEWIGSR</sequence>
<keyword evidence="1" id="KW-0805">Transcription regulation</keyword>
<keyword evidence="4" id="KW-0175">Coiled coil</keyword>
<keyword evidence="2" id="KW-0238">DNA-binding</keyword>
<protein>
    <submittedName>
        <fullName evidence="6">FadR family transcriptional regulator</fullName>
    </submittedName>
</protein>
<dbReference type="InterPro" id="IPR011711">
    <property type="entry name" value="GntR_C"/>
</dbReference>
<comment type="caution">
    <text evidence="6">The sequence shown here is derived from an EMBL/GenBank/DDBJ whole genome shotgun (WGS) entry which is preliminary data.</text>
</comment>
<accession>A0A841TX14</accession>
<evidence type="ECO:0000256" key="4">
    <source>
        <dbReference type="SAM" id="Coils"/>
    </source>
</evidence>
<evidence type="ECO:0000256" key="3">
    <source>
        <dbReference type="ARBA" id="ARBA00023163"/>
    </source>
</evidence>
<feature type="coiled-coil region" evidence="4">
    <location>
        <begin position="93"/>
        <end position="133"/>
    </location>
</feature>
<dbReference type="GO" id="GO:0003677">
    <property type="term" value="F:DNA binding"/>
    <property type="evidence" value="ECO:0007669"/>
    <property type="project" value="UniProtKB-KW"/>
</dbReference>
<keyword evidence="3" id="KW-0804">Transcription</keyword>
<dbReference type="Proteomes" id="UP000553776">
    <property type="component" value="Unassembled WGS sequence"/>
</dbReference>
<dbReference type="AlphaFoldDB" id="A0A841TX14"/>
<dbReference type="PANTHER" id="PTHR43537:SF47">
    <property type="entry name" value="REGULATORY PROTEIN GNTR HTH"/>
    <property type="match status" value="1"/>
</dbReference>
<gene>
    <name evidence="6" type="ORF">H7B90_09020</name>
</gene>
<feature type="domain" description="HTH gntR-type" evidence="5">
    <location>
        <begin position="9"/>
        <end position="77"/>
    </location>
</feature>
<dbReference type="Pfam" id="PF07729">
    <property type="entry name" value="FCD"/>
    <property type="match status" value="1"/>
</dbReference>
<reference evidence="6 7" key="1">
    <citation type="submission" date="2020-08" db="EMBL/GenBank/DDBJ databases">
        <title>Cohnella phylogeny.</title>
        <authorList>
            <person name="Dunlap C."/>
        </authorList>
    </citation>
    <scope>NUCLEOTIDE SEQUENCE [LARGE SCALE GENOMIC DNA]</scope>
    <source>
        <strain evidence="6 7">DSM 25239</strain>
    </source>
</reference>
<dbReference type="InterPro" id="IPR000524">
    <property type="entry name" value="Tscrpt_reg_HTH_GntR"/>
</dbReference>
<dbReference type="InterPro" id="IPR008920">
    <property type="entry name" value="TF_FadR/GntR_C"/>
</dbReference>
<dbReference type="InterPro" id="IPR036388">
    <property type="entry name" value="WH-like_DNA-bd_sf"/>
</dbReference>
<dbReference type="PANTHER" id="PTHR43537">
    <property type="entry name" value="TRANSCRIPTIONAL REGULATOR, GNTR FAMILY"/>
    <property type="match status" value="1"/>
</dbReference>
<evidence type="ECO:0000256" key="2">
    <source>
        <dbReference type="ARBA" id="ARBA00023125"/>
    </source>
</evidence>
<dbReference type="RefSeq" id="WP_185135531.1">
    <property type="nucleotide sequence ID" value="NZ_BORM01000011.1"/>
</dbReference>
<dbReference type="CDD" id="cd07377">
    <property type="entry name" value="WHTH_GntR"/>
    <property type="match status" value="1"/>
</dbReference>
<dbReference type="SUPFAM" id="SSF46785">
    <property type="entry name" value="Winged helix' DNA-binding domain"/>
    <property type="match status" value="1"/>
</dbReference>
<keyword evidence="7" id="KW-1185">Reference proteome</keyword>
<dbReference type="Pfam" id="PF00392">
    <property type="entry name" value="GntR"/>
    <property type="match status" value="1"/>
</dbReference>
<dbReference type="PROSITE" id="PS50949">
    <property type="entry name" value="HTH_GNTR"/>
    <property type="match status" value="1"/>
</dbReference>
<evidence type="ECO:0000259" key="5">
    <source>
        <dbReference type="PROSITE" id="PS50949"/>
    </source>
</evidence>
<dbReference type="InterPro" id="IPR036390">
    <property type="entry name" value="WH_DNA-bd_sf"/>
</dbReference>
<name>A0A841TX14_9BACL</name>
<organism evidence="6 7">
    <name type="scientific">Cohnella xylanilytica</name>
    <dbReference type="NCBI Taxonomy" id="557555"/>
    <lineage>
        <taxon>Bacteria</taxon>
        <taxon>Bacillati</taxon>
        <taxon>Bacillota</taxon>
        <taxon>Bacilli</taxon>
        <taxon>Bacillales</taxon>
        <taxon>Paenibacillaceae</taxon>
        <taxon>Cohnella</taxon>
    </lineage>
</organism>
<evidence type="ECO:0000313" key="7">
    <source>
        <dbReference type="Proteomes" id="UP000553776"/>
    </source>
</evidence>
<proteinExistence type="predicted"/>
<dbReference type="GO" id="GO:0003700">
    <property type="term" value="F:DNA-binding transcription factor activity"/>
    <property type="evidence" value="ECO:0007669"/>
    <property type="project" value="InterPro"/>
</dbReference>
<dbReference type="SMART" id="SM00345">
    <property type="entry name" value="HTH_GNTR"/>
    <property type="match status" value="1"/>
</dbReference>
<dbReference type="PRINTS" id="PR00035">
    <property type="entry name" value="HTHGNTR"/>
</dbReference>
<dbReference type="EMBL" id="JACJVR010000031">
    <property type="protein sequence ID" value="MBB6691538.1"/>
    <property type="molecule type" value="Genomic_DNA"/>
</dbReference>
<dbReference type="Gene3D" id="1.20.120.530">
    <property type="entry name" value="GntR ligand-binding domain-like"/>
    <property type="match status" value="1"/>
</dbReference>